<dbReference type="AlphaFoldDB" id="A0A1R0H173"/>
<proteinExistence type="predicted"/>
<comment type="caution">
    <text evidence="1">The sequence shown here is derived from an EMBL/GenBank/DDBJ whole genome shotgun (WGS) entry which is preliminary data.</text>
</comment>
<evidence type="ECO:0000313" key="1">
    <source>
        <dbReference type="EMBL" id="OLY82891.1"/>
    </source>
</evidence>
<protein>
    <submittedName>
        <fullName evidence="1">Uncharacterized protein</fullName>
    </submittedName>
</protein>
<accession>A0A1R0H173</accession>
<feature type="non-terminal residue" evidence="1">
    <location>
        <position position="23"/>
    </location>
</feature>
<name>A0A1R0H173_9FUNG</name>
<gene>
    <name evidence="1" type="ORF">AYI68_g2973</name>
</gene>
<evidence type="ECO:0000313" key="2">
    <source>
        <dbReference type="Proteomes" id="UP000187455"/>
    </source>
</evidence>
<reference evidence="1 2" key="1">
    <citation type="journal article" date="2016" name="Mol. Biol. Evol.">
        <title>Genome-Wide Survey of Gut Fungi (Harpellales) Reveals the First Horizontally Transferred Ubiquitin Gene from a Mosquito Host.</title>
        <authorList>
            <person name="Wang Y."/>
            <person name="White M.M."/>
            <person name="Kvist S."/>
            <person name="Moncalvo J.M."/>
        </authorList>
    </citation>
    <scope>NUCLEOTIDE SEQUENCE [LARGE SCALE GENOMIC DNA]</scope>
    <source>
        <strain evidence="1 2">ALG-7-W6</strain>
    </source>
</reference>
<organism evidence="1 2">
    <name type="scientific">Smittium mucronatum</name>
    <dbReference type="NCBI Taxonomy" id="133383"/>
    <lineage>
        <taxon>Eukaryota</taxon>
        <taxon>Fungi</taxon>
        <taxon>Fungi incertae sedis</taxon>
        <taxon>Zoopagomycota</taxon>
        <taxon>Kickxellomycotina</taxon>
        <taxon>Harpellomycetes</taxon>
        <taxon>Harpellales</taxon>
        <taxon>Legeriomycetaceae</taxon>
        <taxon>Smittium</taxon>
    </lineage>
</organism>
<keyword evidence="2" id="KW-1185">Reference proteome</keyword>
<sequence length="23" mass="2518">MYLVTMAIVFAGDIQITDQSTIS</sequence>
<dbReference type="Proteomes" id="UP000187455">
    <property type="component" value="Unassembled WGS sequence"/>
</dbReference>
<dbReference type="EMBL" id="LSSL01001190">
    <property type="protein sequence ID" value="OLY82891.1"/>
    <property type="molecule type" value="Genomic_DNA"/>
</dbReference>